<proteinExistence type="inferred from homology"/>
<keyword evidence="6" id="KW-1185">Reference proteome</keyword>
<dbReference type="PANTHER" id="PTHR31636">
    <property type="entry name" value="OSJNBA0084A10.13 PROTEIN-RELATED"/>
    <property type="match status" value="1"/>
</dbReference>
<reference evidence="5" key="1">
    <citation type="submission" date="2020-01" db="EMBL/GenBank/DDBJ databases">
        <title>Genome sequence of Kobresia littledalei, the first chromosome-level genome in the family Cyperaceae.</title>
        <authorList>
            <person name="Qu G."/>
        </authorList>
    </citation>
    <scope>NUCLEOTIDE SEQUENCE</scope>
    <source>
        <strain evidence="5">C.B.Clarke</strain>
        <tissue evidence="5">Leaf</tissue>
    </source>
</reference>
<comment type="similarity">
    <text evidence="3">Belongs to the GRAS family.</text>
</comment>
<feature type="region of interest" description="Leucine repeat I (LRI)" evidence="3">
    <location>
        <begin position="247"/>
        <end position="307"/>
    </location>
</feature>
<evidence type="ECO:0000256" key="4">
    <source>
        <dbReference type="SAM" id="MobiDB-lite"/>
    </source>
</evidence>
<sequence>MENTSNDAVLKNKNALPSVSDNNTNNDFVLKENSNGMIDATLNYLSKVLLEEEIHEKDNMNPALWAMEKDFYNILGQEYPFLLNNLLRSDQPEADPTCSYSPWQYQIGSSTEVSVSGFNQVVEKGTNVLPSADNMAINFQPNMNLCPSVHKGSVDRVKVNLNNEENENQFSMINRSRGKMKSNDQDLDLIEGRNCKISTPNLEEPAKDAIFDEVLLCPDFYRKEVVGLREIMQTNTCNGKKIQEKIPDVKDLLICCSHSIAANDRQTAEGLLKDIRKQSSLDGNGNQRLAHVLADALEARLTVTGSESYNRFVAKRISTTDHLRVHRLYMTAAPFLGISLYFANQTILKAVEKASKLHIIDFGIYIGYQWPSLIQNLSNRKGGAIKLRITGIEFPRPGFRPAELVEETGRRLIEYARMFNVPFEYHGIASQWETIGVNDFKIETDEVLIVNSIYRFRQLGDETVGLDCPRDKVLRLIRHVRPHIFIFGNFNWTFGPFFVTRFKQAMSLYETMFDLLDTLIPRDDKVRQIIERDMFARDAINCIACEGTTRIERPETYKRWHQRIVRAGFEQLPLDPIIVKKCKKTFGKFYDDERFFAEEESNWFLQGWRGRTLYGLSTWKPK</sequence>
<evidence type="ECO:0000256" key="3">
    <source>
        <dbReference type="PROSITE-ProRule" id="PRU01191"/>
    </source>
</evidence>
<keyword evidence="2" id="KW-0804">Transcription</keyword>
<evidence type="ECO:0000313" key="6">
    <source>
        <dbReference type="Proteomes" id="UP000623129"/>
    </source>
</evidence>
<protein>
    <submittedName>
        <fullName evidence="5">Scarecrow-like protein 9</fullName>
    </submittedName>
</protein>
<evidence type="ECO:0000313" key="5">
    <source>
        <dbReference type="EMBL" id="KAF3333694.1"/>
    </source>
</evidence>
<comment type="caution">
    <text evidence="3">Lacks conserved residue(s) required for the propagation of feature annotation.</text>
</comment>
<comment type="caution">
    <text evidence="5">The sequence shown here is derived from an EMBL/GenBank/DDBJ whole genome shotgun (WGS) entry which is preliminary data.</text>
</comment>
<accession>A0A833RDN6</accession>
<feature type="region of interest" description="Leucine repeat II (LRII)" evidence="3">
    <location>
        <begin position="407"/>
        <end position="439"/>
    </location>
</feature>
<dbReference type="PROSITE" id="PS50985">
    <property type="entry name" value="GRAS"/>
    <property type="match status" value="1"/>
</dbReference>
<feature type="region of interest" description="VHIID" evidence="3">
    <location>
        <begin position="326"/>
        <end position="391"/>
    </location>
</feature>
<dbReference type="Proteomes" id="UP000623129">
    <property type="component" value="Unassembled WGS sequence"/>
</dbReference>
<organism evidence="5 6">
    <name type="scientific">Carex littledalei</name>
    <dbReference type="NCBI Taxonomy" id="544730"/>
    <lineage>
        <taxon>Eukaryota</taxon>
        <taxon>Viridiplantae</taxon>
        <taxon>Streptophyta</taxon>
        <taxon>Embryophyta</taxon>
        <taxon>Tracheophyta</taxon>
        <taxon>Spermatophyta</taxon>
        <taxon>Magnoliopsida</taxon>
        <taxon>Liliopsida</taxon>
        <taxon>Poales</taxon>
        <taxon>Cyperaceae</taxon>
        <taxon>Cyperoideae</taxon>
        <taxon>Cariceae</taxon>
        <taxon>Carex</taxon>
        <taxon>Carex subgen. Euthyceras</taxon>
    </lineage>
</organism>
<dbReference type="AlphaFoldDB" id="A0A833RDN6"/>
<dbReference type="OrthoDB" id="596612at2759"/>
<feature type="region of interest" description="SAW" evidence="3">
    <location>
        <begin position="544"/>
        <end position="620"/>
    </location>
</feature>
<dbReference type="Pfam" id="PF03514">
    <property type="entry name" value="GRAS"/>
    <property type="match status" value="1"/>
</dbReference>
<evidence type="ECO:0000256" key="1">
    <source>
        <dbReference type="ARBA" id="ARBA00023015"/>
    </source>
</evidence>
<keyword evidence="1" id="KW-0805">Transcription regulation</keyword>
<feature type="region of interest" description="Disordered" evidence="4">
    <location>
        <begin position="1"/>
        <end position="24"/>
    </location>
</feature>
<feature type="short sequence motif" description="VHIID" evidence="3">
    <location>
        <begin position="357"/>
        <end position="361"/>
    </location>
</feature>
<dbReference type="InterPro" id="IPR005202">
    <property type="entry name" value="TF_GRAS"/>
</dbReference>
<feature type="compositionally biased region" description="Polar residues" evidence="4">
    <location>
        <begin position="15"/>
        <end position="24"/>
    </location>
</feature>
<name>A0A833RDN6_9POAL</name>
<gene>
    <name evidence="5" type="ORF">FCM35_KLT01385</name>
</gene>
<evidence type="ECO:0000256" key="2">
    <source>
        <dbReference type="ARBA" id="ARBA00023163"/>
    </source>
</evidence>
<dbReference type="EMBL" id="SWLB01000010">
    <property type="protein sequence ID" value="KAF3333694.1"/>
    <property type="molecule type" value="Genomic_DNA"/>
</dbReference>